<dbReference type="Proteomes" id="UP000010795">
    <property type="component" value="Chromosome"/>
</dbReference>
<organism evidence="13 14">
    <name type="scientific">Thermobacillus composti (strain DSM 18247 / JCM 13945 / KWC4)</name>
    <dbReference type="NCBI Taxonomy" id="717605"/>
    <lineage>
        <taxon>Bacteria</taxon>
        <taxon>Bacillati</taxon>
        <taxon>Bacillota</taxon>
        <taxon>Bacilli</taxon>
        <taxon>Bacillales</taxon>
        <taxon>Paenibacillaceae</taxon>
        <taxon>Thermobacillus</taxon>
    </lineage>
</organism>
<dbReference type="PANTHER" id="PTHR47707:SF1">
    <property type="entry name" value="NUDIX HYDROLASE FAMILY PROTEIN"/>
    <property type="match status" value="1"/>
</dbReference>
<dbReference type="STRING" id="717605.Theco_0810"/>
<dbReference type="InterPro" id="IPR000086">
    <property type="entry name" value="NUDIX_hydrolase_dom"/>
</dbReference>
<dbReference type="GO" id="GO:0035539">
    <property type="term" value="F:8-oxo-7,8-dihydrodeoxyguanosine triphosphate pyrophosphatase activity"/>
    <property type="evidence" value="ECO:0007669"/>
    <property type="project" value="UniProtKB-EC"/>
</dbReference>
<dbReference type="CDD" id="cd03425">
    <property type="entry name" value="NUDIX_MutT_NudA_like"/>
    <property type="match status" value="1"/>
</dbReference>
<dbReference type="EC" id="3.6.1.55" evidence="11"/>
<dbReference type="GO" id="GO:0008413">
    <property type="term" value="F:8-oxo-7,8-dihydroguanosine triphosphate pyrophosphatase activity"/>
    <property type="evidence" value="ECO:0007669"/>
    <property type="project" value="TreeGrafter"/>
</dbReference>
<keyword evidence="9" id="KW-0234">DNA repair</keyword>
<comment type="cofactor">
    <cofactor evidence="1">
        <name>Mg(2+)</name>
        <dbReference type="ChEBI" id="CHEBI:18420"/>
    </cofactor>
</comment>
<evidence type="ECO:0000256" key="8">
    <source>
        <dbReference type="ARBA" id="ARBA00022842"/>
    </source>
</evidence>
<evidence type="ECO:0000259" key="12">
    <source>
        <dbReference type="PROSITE" id="PS51462"/>
    </source>
</evidence>
<evidence type="ECO:0000256" key="11">
    <source>
        <dbReference type="ARBA" id="ARBA00038905"/>
    </source>
</evidence>
<dbReference type="KEGG" id="tco:Theco_0810"/>
<dbReference type="SUPFAM" id="SSF55811">
    <property type="entry name" value="Nudix"/>
    <property type="match status" value="1"/>
</dbReference>
<evidence type="ECO:0000313" key="13">
    <source>
        <dbReference type="EMBL" id="AGA57009.1"/>
    </source>
</evidence>
<keyword evidence="6" id="KW-0227">DNA damage</keyword>
<proteinExistence type="inferred from homology"/>
<dbReference type="GO" id="GO:0044715">
    <property type="term" value="F:8-oxo-dGDP phosphatase activity"/>
    <property type="evidence" value="ECO:0007669"/>
    <property type="project" value="TreeGrafter"/>
</dbReference>
<evidence type="ECO:0000256" key="1">
    <source>
        <dbReference type="ARBA" id="ARBA00001946"/>
    </source>
</evidence>
<dbReference type="eggNOG" id="COG0494">
    <property type="taxonomic scope" value="Bacteria"/>
</dbReference>
<protein>
    <recommendedName>
        <fullName evidence="11">8-oxo-dGTP diphosphatase</fullName>
        <ecNumber evidence="11">3.6.1.55</ecNumber>
    </recommendedName>
</protein>
<comment type="similarity">
    <text evidence="2">Belongs to the Nudix hydrolase family.</text>
</comment>
<sequence>MKKVNVAGAVIFNEKNEILCAQRSPSMSLPGLWEFPGGKIEPGESPEQCLVREIREELDCLIEVHERIADATHSYPNLVVRLITYKAKIMEGAPAPKEHAQLVWLPLSEIASLDWAPADIPTVRALLADN</sequence>
<keyword evidence="5" id="KW-0479">Metal-binding</keyword>
<evidence type="ECO:0000256" key="10">
    <source>
        <dbReference type="ARBA" id="ARBA00035861"/>
    </source>
</evidence>
<keyword evidence="14" id="KW-1185">Reference proteome</keyword>
<evidence type="ECO:0000256" key="3">
    <source>
        <dbReference type="ARBA" id="ARBA00022457"/>
    </source>
</evidence>
<dbReference type="PRINTS" id="PR00502">
    <property type="entry name" value="NUDIXFAMILY"/>
</dbReference>
<comment type="catalytic activity">
    <reaction evidence="10">
        <text>8-oxo-dGTP + H2O = 8-oxo-dGMP + diphosphate + H(+)</text>
        <dbReference type="Rhea" id="RHEA:31575"/>
        <dbReference type="ChEBI" id="CHEBI:15377"/>
        <dbReference type="ChEBI" id="CHEBI:15378"/>
        <dbReference type="ChEBI" id="CHEBI:33019"/>
        <dbReference type="ChEBI" id="CHEBI:63224"/>
        <dbReference type="ChEBI" id="CHEBI:77896"/>
        <dbReference type="EC" id="3.6.1.55"/>
    </reaction>
</comment>
<dbReference type="AlphaFoldDB" id="L0EBK9"/>
<accession>L0EBK9</accession>
<keyword evidence="7" id="KW-0378">Hydrolase</keyword>
<dbReference type="PROSITE" id="PS51462">
    <property type="entry name" value="NUDIX"/>
    <property type="match status" value="1"/>
</dbReference>
<evidence type="ECO:0000313" key="14">
    <source>
        <dbReference type="Proteomes" id="UP000010795"/>
    </source>
</evidence>
<name>L0EBK9_THECK</name>
<dbReference type="GO" id="GO:0006260">
    <property type="term" value="P:DNA replication"/>
    <property type="evidence" value="ECO:0007669"/>
    <property type="project" value="UniProtKB-KW"/>
</dbReference>
<dbReference type="EMBL" id="CP003255">
    <property type="protein sequence ID" value="AGA57009.1"/>
    <property type="molecule type" value="Genomic_DNA"/>
</dbReference>
<reference evidence="14" key="1">
    <citation type="submission" date="2012-01" db="EMBL/GenBank/DDBJ databases">
        <title>Complete sequence of chromosome of Thermobacillus composti KWC4.</title>
        <authorList>
            <person name="Lucas S."/>
            <person name="Han J."/>
            <person name="Lapidus A."/>
            <person name="Cheng J.-F."/>
            <person name="Goodwin L."/>
            <person name="Pitluck S."/>
            <person name="Peters L."/>
            <person name="Ovchinnikova G."/>
            <person name="Teshima H."/>
            <person name="Detter J.C."/>
            <person name="Han C."/>
            <person name="Tapia R."/>
            <person name="Land M."/>
            <person name="Hauser L."/>
            <person name="Kyrpides N."/>
            <person name="Ivanova N."/>
            <person name="Pagani I."/>
            <person name="Anderson I."/>
            <person name="Woyke T."/>
        </authorList>
    </citation>
    <scope>NUCLEOTIDE SEQUENCE [LARGE SCALE GENOMIC DNA]</scope>
    <source>
        <strain evidence="14">DSM 18247 / JCM 13945 / KWC4</strain>
    </source>
</reference>
<gene>
    <name evidence="13" type="ordered locus">Theco_0810</name>
</gene>
<dbReference type="PANTHER" id="PTHR47707">
    <property type="entry name" value="8-OXO-DGTP DIPHOSPHATASE"/>
    <property type="match status" value="1"/>
</dbReference>
<dbReference type="GO" id="GO:0006281">
    <property type="term" value="P:DNA repair"/>
    <property type="evidence" value="ECO:0007669"/>
    <property type="project" value="UniProtKB-KW"/>
</dbReference>
<dbReference type="GO" id="GO:0044716">
    <property type="term" value="F:8-oxo-GDP phosphatase activity"/>
    <property type="evidence" value="ECO:0007669"/>
    <property type="project" value="TreeGrafter"/>
</dbReference>
<feature type="domain" description="Nudix hydrolase" evidence="12">
    <location>
        <begin position="2"/>
        <end position="127"/>
    </location>
</feature>
<keyword evidence="4" id="KW-0235">DNA replication</keyword>
<evidence type="ECO:0000256" key="7">
    <source>
        <dbReference type="ARBA" id="ARBA00022801"/>
    </source>
</evidence>
<dbReference type="InterPro" id="IPR015797">
    <property type="entry name" value="NUDIX_hydrolase-like_dom_sf"/>
</dbReference>
<evidence type="ECO:0000256" key="6">
    <source>
        <dbReference type="ARBA" id="ARBA00022763"/>
    </source>
</evidence>
<dbReference type="Pfam" id="PF00293">
    <property type="entry name" value="NUDIX"/>
    <property type="match status" value="1"/>
</dbReference>
<keyword evidence="8" id="KW-0460">Magnesium</keyword>
<dbReference type="RefSeq" id="WP_015253768.1">
    <property type="nucleotide sequence ID" value="NC_019897.1"/>
</dbReference>
<evidence type="ECO:0000256" key="9">
    <source>
        <dbReference type="ARBA" id="ARBA00023204"/>
    </source>
</evidence>
<evidence type="ECO:0000256" key="5">
    <source>
        <dbReference type="ARBA" id="ARBA00022723"/>
    </source>
</evidence>
<dbReference type="HOGENOM" id="CLU_037162_19_1_9"/>
<evidence type="ECO:0000256" key="2">
    <source>
        <dbReference type="ARBA" id="ARBA00005582"/>
    </source>
</evidence>
<dbReference type="GO" id="GO:0046872">
    <property type="term" value="F:metal ion binding"/>
    <property type="evidence" value="ECO:0007669"/>
    <property type="project" value="UniProtKB-KW"/>
</dbReference>
<dbReference type="OrthoDB" id="9810648at2"/>
<keyword evidence="3" id="KW-0515">Mutator protein</keyword>
<dbReference type="Gene3D" id="3.90.79.10">
    <property type="entry name" value="Nucleoside Triphosphate Pyrophosphohydrolase"/>
    <property type="match status" value="1"/>
</dbReference>
<dbReference type="InterPro" id="IPR020476">
    <property type="entry name" value="Nudix_hydrolase"/>
</dbReference>
<dbReference type="InterPro" id="IPR047127">
    <property type="entry name" value="MutT-like"/>
</dbReference>
<evidence type="ECO:0000256" key="4">
    <source>
        <dbReference type="ARBA" id="ARBA00022705"/>
    </source>
</evidence>